<name>A0ABW2RQL0_9BACL</name>
<organism evidence="4 5">
    <name type="scientific">Laceyella putida</name>
    <dbReference type="NCBI Taxonomy" id="110101"/>
    <lineage>
        <taxon>Bacteria</taxon>
        <taxon>Bacillati</taxon>
        <taxon>Bacillota</taxon>
        <taxon>Bacilli</taxon>
        <taxon>Bacillales</taxon>
        <taxon>Thermoactinomycetaceae</taxon>
        <taxon>Laceyella</taxon>
    </lineage>
</organism>
<sequence length="938" mass="102692">MAISFQSPWMLTLLLPLAWLLWDGWRREERFGPVKKRWIFALRGGLFLLLVLALAGVAWLFPVQHQAVVFVVDRSYSVAEPEQAVQYITEALKKKKPDDQAAIISVGAQAMVEHALSDEISSPSLDAVINRQATDLASGLRIAGGLIPQEVPGRVVVLTDGLETKGKAAQEANMLRDKGVRVDVVPLAARSGPEVLVDRVDVPQRLYRQEQASLTVKVKANVDTAATLTVYEGERRLAERKVQVKPGENAVTVPVQVNDDGFVRYRVTLSSPQDTMSQNNTVTAFSQVAGKPRVLLVEEASEEGNNLRQALQATGMVVERTHPAGIPRTLDQFKRYSSVILAHVRASSLSPQQMEGLRLAVKELGIGLMMTGGTEGFALGGWYQTPVEEALPVHMDIKDKKRLPPLGLMLVIDKSGSMGGEKIEVAKEAALRATELLTVQDRLGVLAFDDGFEWILSPQAVRDKKAIMGRIGGIPADGGTNIYPALAEAHQRLKQQKVKRKHIILLTDGQSNQGDYEGLTKQMKADGITLSTVAVGTDADVGLLETLARQAGGRHYLAETPAAIPTIFTKETTMAMREYIMDQPFTPKWTGGSDWSVMGKGVPPLRAYVATTPKRTAEVVLSSPYPDPVLARWQYGLGRTVAWTSDVNGKWSSAWVEWPAFASMMSEVVSWTFPQQATEGLYMEAEQEESGWVIRAASVGPDLSKQEEISLELLDGQGKKLTIPARAVAPGQFVGKWAEAEPGTYLVKASAGNTPLGSYGINVPYSAEFGLNEGKADFLPSLAQAGGGQLLANPGHAFADNLESRFGKQALSRWLLLMATCLWPLEIFLRKVAFSGEDWQRLRQRLAGLRSTGANASYVGTLKRLATKKSERLQQRIDEVPMFPPLEMKTKSTALTKEKQAAQRPSPQPASPPPQEPASEETHTSRLLKAKRRREQNR</sequence>
<protein>
    <submittedName>
        <fullName evidence="4">VWA domain-containing protein</fullName>
    </submittedName>
</protein>
<dbReference type="Gene3D" id="3.40.50.410">
    <property type="entry name" value="von Willebrand factor, type A domain"/>
    <property type="match status" value="1"/>
</dbReference>
<gene>
    <name evidence="4" type="ORF">ACFQNG_19310</name>
</gene>
<evidence type="ECO:0000256" key="1">
    <source>
        <dbReference type="SAM" id="MobiDB-lite"/>
    </source>
</evidence>
<keyword evidence="2" id="KW-1133">Transmembrane helix</keyword>
<evidence type="ECO:0000313" key="4">
    <source>
        <dbReference type="EMBL" id="MFC7443219.1"/>
    </source>
</evidence>
<dbReference type="EMBL" id="JBHTBW010000081">
    <property type="protein sequence ID" value="MFC7443219.1"/>
    <property type="molecule type" value="Genomic_DNA"/>
</dbReference>
<dbReference type="SUPFAM" id="SSF52317">
    <property type="entry name" value="Class I glutamine amidotransferase-like"/>
    <property type="match status" value="1"/>
</dbReference>
<keyword evidence="5" id="KW-1185">Reference proteome</keyword>
<keyword evidence="2" id="KW-0812">Transmembrane</keyword>
<dbReference type="PROSITE" id="PS50234">
    <property type="entry name" value="VWFA"/>
    <property type="match status" value="1"/>
</dbReference>
<accession>A0ABW2RQL0</accession>
<dbReference type="RefSeq" id="WP_379867546.1">
    <property type="nucleotide sequence ID" value="NZ_JBHTBW010000081.1"/>
</dbReference>
<dbReference type="SMART" id="SM00327">
    <property type="entry name" value="VWA"/>
    <property type="match status" value="2"/>
</dbReference>
<dbReference type="Pfam" id="PF00092">
    <property type="entry name" value="VWA"/>
    <property type="match status" value="1"/>
</dbReference>
<dbReference type="PANTHER" id="PTHR37947:SF2">
    <property type="entry name" value="VON WILLEBRAND FACTOR TYPE A"/>
    <property type="match status" value="1"/>
</dbReference>
<feature type="compositionally biased region" description="Basic residues" evidence="1">
    <location>
        <begin position="926"/>
        <end position="938"/>
    </location>
</feature>
<dbReference type="InterPro" id="IPR036465">
    <property type="entry name" value="vWFA_dom_sf"/>
</dbReference>
<dbReference type="Proteomes" id="UP001596500">
    <property type="component" value="Unassembled WGS sequence"/>
</dbReference>
<evidence type="ECO:0000259" key="3">
    <source>
        <dbReference type="PROSITE" id="PS50234"/>
    </source>
</evidence>
<dbReference type="CDD" id="cd00198">
    <property type="entry name" value="vWFA"/>
    <property type="match status" value="1"/>
</dbReference>
<dbReference type="SUPFAM" id="SSF53300">
    <property type="entry name" value="vWA-like"/>
    <property type="match status" value="2"/>
</dbReference>
<feature type="transmembrane region" description="Helical" evidence="2">
    <location>
        <begin position="6"/>
        <end position="25"/>
    </location>
</feature>
<dbReference type="InterPro" id="IPR029062">
    <property type="entry name" value="Class_I_gatase-like"/>
</dbReference>
<evidence type="ECO:0000313" key="5">
    <source>
        <dbReference type="Proteomes" id="UP001596500"/>
    </source>
</evidence>
<feature type="compositionally biased region" description="Pro residues" evidence="1">
    <location>
        <begin position="906"/>
        <end position="916"/>
    </location>
</feature>
<dbReference type="PANTHER" id="PTHR37947">
    <property type="entry name" value="BLL2462 PROTEIN"/>
    <property type="match status" value="1"/>
</dbReference>
<dbReference type="Gene3D" id="3.40.50.880">
    <property type="match status" value="2"/>
</dbReference>
<keyword evidence="2" id="KW-0472">Membrane</keyword>
<dbReference type="Pfam" id="PF13519">
    <property type="entry name" value="VWA_2"/>
    <property type="match status" value="1"/>
</dbReference>
<proteinExistence type="predicted"/>
<dbReference type="InterPro" id="IPR002035">
    <property type="entry name" value="VWF_A"/>
</dbReference>
<reference evidence="5" key="1">
    <citation type="journal article" date="2019" name="Int. J. Syst. Evol. Microbiol.">
        <title>The Global Catalogue of Microorganisms (GCM) 10K type strain sequencing project: providing services to taxonomists for standard genome sequencing and annotation.</title>
        <authorList>
            <consortium name="The Broad Institute Genomics Platform"/>
            <consortium name="The Broad Institute Genome Sequencing Center for Infectious Disease"/>
            <person name="Wu L."/>
            <person name="Ma J."/>
        </authorList>
    </citation>
    <scope>NUCLEOTIDE SEQUENCE [LARGE SCALE GENOMIC DNA]</scope>
    <source>
        <strain evidence="5">CGMCC 1.12942</strain>
    </source>
</reference>
<comment type="caution">
    <text evidence="4">The sequence shown here is derived from an EMBL/GenBank/DDBJ whole genome shotgun (WGS) entry which is preliminary data.</text>
</comment>
<feature type="region of interest" description="Disordered" evidence="1">
    <location>
        <begin position="878"/>
        <end position="938"/>
    </location>
</feature>
<feature type="transmembrane region" description="Helical" evidence="2">
    <location>
        <begin position="37"/>
        <end position="61"/>
    </location>
</feature>
<feature type="domain" description="VWFA" evidence="3">
    <location>
        <begin position="407"/>
        <end position="584"/>
    </location>
</feature>
<evidence type="ECO:0000256" key="2">
    <source>
        <dbReference type="SAM" id="Phobius"/>
    </source>
</evidence>